<sequence>MCSLAEMLNPSSAEPLVWPSPLNLISNGVLVNLLHHQKIEFHISVEEESDCHDNNCLPQLPVTKKKKTTTESIKMENESMICSSVHAALMSDDILCEILLRLPSKCVFKFLIVSKQWLHLICSSSFRQSYLIRWRGHLHLLGFFVCNSLYLVKHRDGFRRPPWEPALPLLSTCKEGHDLKFSGFLNRLGYFIHSSNGLLLCGFPPKTYFVCNPITKQLFQLPQPRAWYRYFCMTLVCEECHDGVFCYKVIRANCDCSPDEINTVAIETFSSKTGMWEPSTLTCSSTLSLCESRPAVVIRGVFHWKAIRGNVAIYDPDHGKERVSLIELPVLLYDHDMSSLGESSDGLLQYGQSNKLGMVIWVFEEENSGSETDYSSDRHLSRKWKMRYKLSFTSVWKKNPTVMTTIGKQWKKSQLLSFLPQNSKSVFIRSGQNILLCHLESERLEVVPYRGCGFSLRWDFTKATPYFKPTWPQSPFCHKIKTSR</sequence>
<dbReference type="InterPro" id="IPR017451">
    <property type="entry name" value="F-box-assoc_interact_dom"/>
</dbReference>
<dbReference type="Proteomes" id="UP001415857">
    <property type="component" value="Unassembled WGS sequence"/>
</dbReference>
<organism evidence="2 3">
    <name type="scientific">Liquidambar formosana</name>
    <name type="common">Formosan gum</name>
    <dbReference type="NCBI Taxonomy" id="63359"/>
    <lineage>
        <taxon>Eukaryota</taxon>
        <taxon>Viridiplantae</taxon>
        <taxon>Streptophyta</taxon>
        <taxon>Embryophyta</taxon>
        <taxon>Tracheophyta</taxon>
        <taxon>Spermatophyta</taxon>
        <taxon>Magnoliopsida</taxon>
        <taxon>eudicotyledons</taxon>
        <taxon>Gunneridae</taxon>
        <taxon>Pentapetalae</taxon>
        <taxon>Saxifragales</taxon>
        <taxon>Altingiaceae</taxon>
        <taxon>Liquidambar</taxon>
    </lineage>
</organism>
<dbReference type="SUPFAM" id="SSF81383">
    <property type="entry name" value="F-box domain"/>
    <property type="match status" value="1"/>
</dbReference>
<dbReference type="InterPro" id="IPR036047">
    <property type="entry name" value="F-box-like_dom_sf"/>
</dbReference>
<dbReference type="InterPro" id="IPR055290">
    <property type="entry name" value="At3g26010-like"/>
</dbReference>
<proteinExistence type="predicted"/>
<dbReference type="SMART" id="SM00256">
    <property type="entry name" value="FBOX"/>
    <property type="match status" value="1"/>
</dbReference>
<dbReference type="PANTHER" id="PTHR35546:SF25">
    <property type="entry name" value="F-BOX DOMAIN-CONTAINING PROTEIN"/>
    <property type="match status" value="1"/>
</dbReference>
<evidence type="ECO:0000313" key="3">
    <source>
        <dbReference type="Proteomes" id="UP001415857"/>
    </source>
</evidence>
<dbReference type="InterPro" id="IPR056592">
    <property type="entry name" value="Beta-prop_At3g26010-like"/>
</dbReference>
<protein>
    <recommendedName>
        <fullName evidence="1">F-box domain-containing protein</fullName>
    </recommendedName>
</protein>
<comment type="caution">
    <text evidence="2">The sequence shown here is derived from an EMBL/GenBank/DDBJ whole genome shotgun (WGS) entry which is preliminary data.</text>
</comment>
<dbReference type="Pfam" id="PF24750">
    <property type="entry name" value="b-prop_At3g26010-like"/>
    <property type="match status" value="1"/>
</dbReference>
<keyword evidence="3" id="KW-1185">Reference proteome</keyword>
<feature type="domain" description="F-box" evidence="1">
    <location>
        <begin position="90"/>
        <end position="130"/>
    </location>
</feature>
<dbReference type="InterPro" id="IPR001810">
    <property type="entry name" value="F-box_dom"/>
</dbReference>
<gene>
    <name evidence="2" type="ORF">L1049_019663</name>
</gene>
<dbReference type="NCBIfam" id="TIGR01640">
    <property type="entry name" value="F_box_assoc_1"/>
    <property type="match status" value="1"/>
</dbReference>
<evidence type="ECO:0000313" key="2">
    <source>
        <dbReference type="EMBL" id="KAK9291714.1"/>
    </source>
</evidence>
<evidence type="ECO:0000259" key="1">
    <source>
        <dbReference type="SMART" id="SM00256"/>
    </source>
</evidence>
<accession>A0AAP0X355</accession>
<reference evidence="2 3" key="1">
    <citation type="journal article" date="2024" name="Plant J.">
        <title>Genome sequences and population genomics reveal climatic adaptation and genomic divergence between two closely related sweetgum species.</title>
        <authorList>
            <person name="Xu W.Q."/>
            <person name="Ren C.Q."/>
            <person name="Zhang X.Y."/>
            <person name="Comes H.P."/>
            <person name="Liu X.H."/>
            <person name="Li Y.G."/>
            <person name="Kettle C.J."/>
            <person name="Jalonen R."/>
            <person name="Gaisberger H."/>
            <person name="Ma Y.Z."/>
            <person name="Qiu Y.X."/>
        </authorList>
    </citation>
    <scope>NUCLEOTIDE SEQUENCE [LARGE SCALE GENOMIC DNA]</scope>
    <source>
        <strain evidence="2">Hangzhou</strain>
    </source>
</reference>
<dbReference type="AlphaFoldDB" id="A0AAP0X355"/>
<dbReference type="PANTHER" id="PTHR35546">
    <property type="entry name" value="F-BOX PROTEIN INTERACTION DOMAIN PROTEIN-RELATED"/>
    <property type="match status" value="1"/>
</dbReference>
<dbReference type="Pfam" id="PF00646">
    <property type="entry name" value="F-box"/>
    <property type="match status" value="1"/>
</dbReference>
<dbReference type="EMBL" id="JBBPBK010000001">
    <property type="protein sequence ID" value="KAK9291714.1"/>
    <property type="molecule type" value="Genomic_DNA"/>
</dbReference>
<name>A0AAP0X355_LIQFO</name>